<sequence length="123" mass="13816">MSPVLAQTVLAIHLAVIAFNVFGLAAIPLGAWRGWAWVRVRWWRALHLASMAVVALQAVLGRACFLTLWQDRLAGARAEPPLIMRWVNGVIYWPLPIWAFAAAYLAVFAYVVVLWRRVPPSAR</sequence>
<evidence type="ECO:0000313" key="3">
    <source>
        <dbReference type="Proteomes" id="UP000249842"/>
    </source>
</evidence>
<keyword evidence="1" id="KW-1133">Transmembrane helix</keyword>
<keyword evidence="3" id="KW-1185">Reference proteome</keyword>
<feature type="transmembrane region" description="Helical" evidence="1">
    <location>
        <begin position="90"/>
        <end position="115"/>
    </location>
</feature>
<accession>A0A328AXN4</accession>
<evidence type="ECO:0000256" key="1">
    <source>
        <dbReference type="SAM" id="Phobius"/>
    </source>
</evidence>
<keyword evidence="1" id="KW-0472">Membrane</keyword>
<gene>
    <name evidence="2" type="ORF">DJ021_03495</name>
</gene>
<dbReference type="AlphaFoldDB" id="A0A328AXN4"/>
<dbReference type="RefSeq" id="WP_111456224.1">
    <property type="nucleotide sequence ID" value="NZ_QFYP01000001.1"/>
</dbReference>
<reference evidence="3" key="1">
    <citation type="submission" date="2018-05" db="EMBL/GenBank/DDBJ databases">
        <authorList>
            <person name="Li X."/>
        </authorList>
    </citation>
    <scope>NUCLEOTIDE SEQUENCE [LARGE SCALE GENOMIC DNA]</scope>
    <source>
        <strain evidence="3">HKS-05</strain>
    </source>
</reference>
<dbReference type="Pfam" id="PF10861">
    <property type="entry name" value="DUF2784"/>
    <property type="match status" value="1"/>
</dbReference>
<dbReference type="InterPro" id="IPR021218">
    <property type="entry name" value="DUF2784"/>
</dbReference>
<dbReference type="Proteomes" id="UP000249842">
    <property type="component" value="Unassembled WGS sequence"/>
</dbReference>
<comment type="caution">
    <text evidence="2">The sequence shown here is derived from an EMBL/GenBank/DDBJ whole genome shotgun (WGS) entry which is preliminary data.</text>
</comment>
<name>A0A328AXN4_9CAUL</name>
<dbReference type="OrthoDB" id="7211071at2"/>
<dbReference type="EMBL" id="QFYP01000001">
    <property type="protein sequence ID" value="RAK58931.1"/>
    <property type="molecule type" value="Genomic_DNA"/>
</dbReference>
<proteinExistence type="predicted"/>
<keyword evidence="1" id="KW-0812">Transmembrane</keyword>
<protein>
    <submittedName>
        <fullName evidence="2">DUF2784 domain-containing protein</fullName>
    </submittedName>
</protein>
<evidence type="ECO:0000313" key="2">
    <source>
        <dbReference type="EMBL" id="RAK58931.1"/>
    </source>
</evidence>
<feature type="transmembrane region" description="Helical" evidence="1">
    <location>
        <begin position="45"/>
        <end position="70"/>
    </location>
</feature>
<feature type="transmembrane region" description="Helical" evidence="1">
    <location>
        <begin position="12"/>
        <end position="33"/>
    </location>
</feature>
<organism evidence="2 3">
    <name type="scientific">Phenylobacterium hankyongense</name>
    <dbReference type="NCBI Taxonomy" id="1813876"/>
    <lineage>
        <taxon>Bacteria</taxon>
        <taxon>Pseudomonadati</taxon>
        <taxon>Pseudomonadota</taxon>
        <taxon>Alphaproteobacteria</taxon>
        <taxon>Caulobacterales</taxon>
        <taxon>Caulobacteraceae</taxon>
        <taxon>Phenylobacterium</taxon>
    </lineage>
</organism>